<dbReference type="GO" id="GO:0008237">
    <property type="term" value="F:metallopeptidase activity"/>
    <property type="evidence" value="ECO:0007669"/>
    <property type="project" value="InterPro"/>
</dbReference>
<dbReference type="KEGG" id="serw:FY030_15515"/>
<dbReference type="SUPFAM" id="SSF55486">
    <property type="entry name" value="Metalloproteases ('zincins'), catalytic domain"/>
    <property type="match status" value="1"/>
</dbReference>
<keyword evidence="1" id="KW-0472">Membrane</keyword>
<name>A0A5J6V7Z0_9MICO</name>
<evidence type="ECO:0000313" key="3">
    <source>
        <dbReference type="Proteomes" id="UP000326546"/>
    </source>
</evidence>
<evidence type="ECO:0008006" key="4">
    <source>
        <dbReference type="Google" id="ProtNLM"/>
    </source>
</evidence>
<dbReference type="EMBL" id="CP044427">
    <property type="protein sequence ID" value="QFG69925.1"/>
    <property type="molecule type" value="Genomic_DNA"/>
</dbReference>
<keyword evidence="1" id="KW-1133">Transmembrane helix</keyword>
<keyword evidence="1" id="KW-0812">Transmembrane</keyword>
<evidence type="ECO:0000256" key="1">
    <source>
        <dbReference type="SAM" id="Phobius"/>
    </source>
</evidence>
<organism evidence="2 3">
    <name type="scientific">Ornithinimicrobium pratense</name>
    <dbReference type="NCBI Taxonomy" id="2593973"/>
    <lineage>
        <taxon>Bacteria</taxon>
        <taxon>Bacillati</taxon>
        <taxon>Actinomycetota</taxon>
        <taxon>Actinomycetes</taxon>
        <taxon>Micrococcales</taxon>
        <taxon>Ornithinimicrobiaceae</taxon>
        <taxon>Ornithinimicrobium</taxon>
    </lineage>
</organism>
<proteinExistence type="predicted"/>
<dbReference type="AlphaFoldDB" id="A0A5J6V7Z0"/>
<protein>
    <recommendedName>
        <fullName evidence="4">Matrixin family metalloprotease</fullName>
    </recommendedName>
</protein>
<accession>A0A5J6V7Z0</accession>
<sequence length="288" mass="30092">MSWQEERARRRRVREIERQLRELDDLDRRYGLGTPVAAAPRPARRSGGCSGLLTLLLVLAMGAISAYLFAPQLLPEARSLLDRLTNDTGLADRAFSDGMDGEPGSGGEGYTFAVTQPDGVSPVTWPCEGTIPMEVNPQGAPEGYADLVASTVTRINDASGFTFEVVGETDDRTFVNRGAGPVLLGFADADEVPALGGPTAGLGGAVHAQRSIGGPRVAVGGMVVLDSELFGGLPTPVAEAIVIHELAHVLGLGHTDTGGELMQPVSLGQTQLGSGDLAGLRHLREACS</sequence>
<dbReference type="Proteomes" id="UP000326546">
    <property type="component" value="Chromosome"/>
</dbReference>
<feature type="transmembrane region" description="Helical" evidence="1">
    <location>
        <begin position="51"/>
        <end position="70"/>
    </location>
</feature>
<dbReference type="OrthoDB" id="4297752at2"/>
<evidence type="ECO:0000313" key="2">
    <source>
        <dbReference type="EMBL" id="QFG69925.1"/>
    </source>
</evidence>
<gene>
    <name evidence="2" type="ORF">FY030_15515</name>
</gene>
<reference evidence="2 3" key="1">
    <citation type="submission" date="2019-09" db="EMBL/GenBank/DDBJ databases">
        <title>Serinicoccus pratensis sp. nov., isolated from meadow soil.</title>
        <authorList>
            <person name="Zhang W."/>
        </authorList>
    </citation>
    <scope>NUCLEOTIDE SEQUENCE [LARGE SCALE GENOMIC DNA]</scope>
    <source>
        <strain evidence="2 3">W204</strain>
    </source>
</reference>
<dbReference type="RefSeq" id="WP_158062419.1">
    <property type="nucleotide sequence ID" value="NZ_CP044427.1"/>
</dbReference>
<dbReference type="InterPro" id="IPR024079">
    <property type="entry name" value="MetalloPept_cat_dom_sf"/>
</dbReference>
<dbReference type="Gene3D" id="3.40.390.10">
    <property type="entry name" value="Collagenase (Catalytic Domain)"/>
    <property type="match status" value="1"/>
</dbReference>
<keyword evidence="3" id="KW-1185">Reference proteome</keyword>